<feature type="transmembrane region" description="Helical" evidence="9">
    <location>
        <begin position="125"/>
        <end position="152"/>
    </location>
</feature>
<dbReference type="CDD" id="cd08662">
    <property type="entry name" value="M13"/>
    <property type="match status" value="1"/>
</dbReference>
<dbReference type="GO" id="GO:0046872">
    <property type="term" value="F:metal ion binding"/>
    <property type="evidence" value="ECO:0007669"/>
    <property type="project" value="UniProtKB-KW"/>
</dbReference>
<dbReference type="SUPFAM" id="SSF55486">
    <property type="entry name" value="Metalloproteases ('zincins'), catalytic domain"/>
    <property type="match status" value="1"/>
</dbReference>
<evidence type="ECO:0000313" key="12">
    <source>
        <dbReference type="EMBL" id="KYM86537.1"/>
    </source>
</evidence>
<keyword evidence="8" id="KW-0482">Metalloprotease</keyword>
<keyword evidence="9" id="KW-0472">Membrane</keyword>
<dbReference type="InterPro" id="IPR024079">
    <property type="entry name" value="MetalloPept_cat_dom_sf"/>
</dbReference>
<comment type="similarity">
    <text evidence="3">Belongs to the peptidase M13 family.</text>
</comment>
<evidence type="ECO:0000256" key="5">
    <source>
        <dbReference type="ARBA" id="ARBA00022723"/>
    </source>
</evidence>
<keyword evidence="13" id="KW-1185">Reference proteome</keyword>
<keyword evidence="7" id="KW-0862">Zinc</keyword>
<dbReference type="STRING" id="520822.A0A195BMZ6"/>
<comment type="cofactor">
    <cofactor evidence="1">
        <name>Zn(2+)</name>
        <dbReference type="ChEBI" id="CHEBI:29105"/>
    </cofactor>
</comment>
<dbReference type="AlphaFoldDB" id="A0A195BMZ6"/>
<keyword evidence="6" id="KW-0378">Hydrolase</keyword>
<comment type="subcellular location">
    <subcellularLocation>
        <location evidence="2">Cell membrane</location>
        <topology evidence="2">Single-pass type II membrane protein</topology>
    </subcellularLocation>
</comment>
<feature type="domain" description="Peptidase M13 N-terminal" evidence="11">
    <location>
        <begin position="182"/>
        <end position="622"/>
    </location>
</feature>
<evidence type="ECO:0000256" key="4">
    <source>
        <dbReference type="ARBA" id="ARBA00022670"/>
    </source>
</evidence>
<dbReference type="GO" id="GO:0016485">
    <property type="term" value="P:protein processing"/>
    <property type="evidence" value="ECO:0007669"/>
    <property type="project" value="TreeGrafter"/>
</dbReference>
<sequence>MIFCISIFKGDTIIDIENIGSVTRCDVAVGRAPNKGARKGVGRMIVLFAIVAVASAQEPLRKCKRMDIVCLTRLGIQCRQFDPVSGPFSMNNERKNEDSVYSVGSQNHLVPIRSRKTFFKKKSQISNLSLIILFVLVGALFITVMILAVLYACKNMMKICDSEDCVRIAASLKESMNESVDPCDDFYQYACGRWPQEHPIPDSSLTNSWFSERSNRMYRKIRDLLTVNMSASEIPWAVMQAKTLFISCMDVYTVNELDLSPIFDLLKLLNLPMIPFITNKTTNYVEQLASVKKILDLDIFFGFEVIPDPKNKSKNVLYLHLPIRSNPFLTDKELEKRLQIIRSRLRKLEELDDEVVLSENEDAELTYMVDVIKYIINNGTDNKCTSDNESIFEDEVLKEFVKGIYNISNLFYDTARADQNQSISVENLSDSDYMLVDDLQKLTDDYVIDSNLSFTLTPIWRPFIESIFEGIDKLDLDNKDKILIGNLEYLKDVALFLACFEEEALESYIWWTVVDIVVPHASEKLRDIWNKYVSKVTDVEVVGESKSLFCGSVVNKLMGMAVSWLFVDPTFHENKVNKVQEMLEDIREAFGSLVTKTDWMDQSTKTATLKKSQKMEYEIGFPTWLFNEKKLNEYYEGIDLSETRYLANMIQIVQVQLNNTWISLHDENIFNESYWATDPTDVNAFHTFQLNHITIPAGILQFPFYELGLEALNYGAIGTILGHELTHGFDTSGRLYDGNGNLRQWWTNETISEYSDRTQCFIDHYNTYYEVDDYIDGELTLGENIADNGGLREAIVAYKRWKARHGHEPLLPGFTQFTHEQLLFLSFAHLWCESYTATSLKWMMEDSHCPGHVRLQAVLRNSKEFSTAWNCPAGSTMNPSKKCRLW</sequence>
<evidence type="ECO:0000256" key="1">
    <source>
        <dbReference type="ARBA" id="ARBA00001947"/>
    </source>
</evidence>
<dbReference type="Pfam" id="PF05649">
    <property type="entry name" value="Peptidase_M13_N"/>
    <property type="match status" value="1"/>
</dbReference>
<dbReference type="Gene3D" id="3.40.390.10">
    <property type="entry name" value="Collagenase (Catalytic Domain)"/>
    <property type="match status" value="1"/>
</dbReference>
<protein>
    <submittedName>
        <fullName evidence="12">Endothelin-converting enzyme 1</fullName>
    </submittedName>
</protein>
<evidence type="ECO:0000256" key="6">
    <source>
        <dbReference type="ARBA" id="ARBA00022801"/>
    </source>
</evidence>
<dbReference type="Pfam" id="PF01431">
    <property type="entry name" value="Peptidase_M13"/>
    <property type="match status" value="1"/>
</dbReference>
<evidence type="ECO:0000313" key="13">
    <source>
        <dbReference type="Proteomes" id="UP000078540"/>
    </source>
</evidence>
<keyword evidence="4" id="KW-0645">Protease</keyword>
<dbReference type="PANTHER" id="PTHR11733:SF133">
    <property type="entry name" value="PHOSPHATE-REGULATING NEUTRAL ENDOPEPTIDASE PHEX"/>
    <property type="match status" value="1"/>
</dbReference>
<keyword evidence="9" id="KW-0812">Transmembrane</keyword>
<accession>A0A195BMZ6</accession>
<name>A0A195BMZ6_9HYME</name>
<dbReference type="PROSITE" id="PS51885">
    <property type="entry name" value="NEPRILYSIN"/>
    <property type="match status" value="1"/>
</dbReference>
<keyword evidence="9" id="KW-1133">Transmembrane helix</keyword>
<evidence type="ECO:0000256" key="2">
    <source>
        <dbReference type="ARBA" id="ARBA00004401"/>
    </source>
</evidence>
<evidence type="ECO:0000256" key="8">
    <source>
        <dbReference type="ARBA" id="ARBA00023049"/>
    </source>
</evidence>
<organism evidence="12 13">
    <name type="scientific">Atta colombica</name>
    <dbReference type="NCBI Taxonomy" id="520822"/>
    <lineage>
        <taxon>Eukaryota</taxon>
        <taxon>Metazoa</taxon>
        <taxon>Ecdysozoa</taxon>
        <taxon>Arthropoda</taxon>
        <taxon>Hexapoda</taxon>
        <taxon>Insecta</taxon>
        <taxon>Pterygota</taxon>
        <taxon>Neoptera</taxon>
        <taxon>Endopterygota</taxon>
        <taxon>Hymenoptera</taxon>
        <taxon>Apocrita</taxon>
        <taxon>Aculeata</taxon>
        <taxon>Formicoidea</taxon>
        <taxon>Formicidae</taxon>
        <taxon>Myrmicinae</taxon>
        <taxon>Atta</taxon>
    </lineage>
</organism>
<evidence type="ECO:0000256" key="9">
    <source>
        <dbReference type="SAM" id="Phobius"/>
    </source>
</evidence>
<dbReference type="PANTHER" id="PTHR11733">
    <property type="entry name" value="ZINC METALLOPROTEASE FAMILY M13 NEPRILYSIN-RELATED"/>
    <property type="match status" value="1"/>
</dbReference>
<evidence type="ECO:0000256" key="3">
    <source>
        <dbReference type="ARBA" id="ARBA00007357"/>
    </source>
</evidence>
<dbReference type="GO" id="GO:0005886">
    <property type="term" value="C:plasma membrane"/>
    <property type="evidence" value="ECO:0007669"/>
    <property type="project" value="UniProtKB-SubCell"/>
</dbReference>
<feature type="domain" description="Peptidase M13 C-terminal" evidence="10">
    <location>
        <begin position="683"/>
        <end position="885"/>
    </location>
</feature>
<dbReference type="InterPro" id="IPR000718">
    <property type="entry name" value="Peptidase_M13"/>
</dbReference>
<gene>
    <name evidence="12" type="ORF">ALC53_03998</name>
</gene>
<evidence type="ECO:0000256" key="7">
    <source>
        <dbReference type="ARBA" id="ARBA00022833"/>
    </source>
</evidence>
<dbReference type="InterPro" id="IPR008753">
    <property type="entry name" value="Peptidase_M13_N"/>
</dbReference>
<evidence type="ECO:0000259" key="10">
    <source>
        <dbReference type="Pfam" id="PF01431"/>
    </source>
</evidence>
<keyword evidence="5" id="KW-0479">Metal-binding</keyword>
<dbReference type="Proteomes" id="UP000078540">
    <property type="component" value="Unassembled WGS sequence"/>
</dbReference>
<dbReference type="GO" id="GO:0004222">
    <property type="term" value="F:metalloendopeptidase activity"/>
    <property type="evidence" value="ECO:0007669"/>
    <property type="project" value="InterPro"/>
</dbReference>
<evidence type="ECO:0000259" key="11">
    <source>
        <dbReference type="Pfam" id="PF05649"/>
    </source>
</evidence>
<dbReference type="EMBL" id="KQ976440">
    <property type="protein sequence ID" value="KYM86537.1"/>
    <property type="molecule type" value="Genomic_DNA"/>
</dbReference>
<reference evidence="12 13" key="1">
    <citation type="submission" date="2015-09" db="EMBL/GenBank/DDBJ databases">
        <title>Atta colombica WGS genome.</title>
        <authorList>
            <person name="Nygaard S."/>
            <person name="Hu H."/>
            <person name="Boomsma J."/>
            <person name="Zhang G."/>
        </authorList>
    </citation>
    <scope>NUCLEOTIDE SEQUENCE [LARGE SCALE GENOMIC DNA]</scope>
    <source>
        <strain evidence="12">Treedump-2</strain>
        <tissue evidence="12">Whole body</tissue>
    </source>
</reference>
<dbReference type="Gene3D" id="1.10.1380.10">
    <property type="entry name" value="Neutral endopeptidase , domain2"/>
    <property type="match status" value="1"/>
</dbReference>
<proteinExistence type="inferred from homology"/>
<dbReference type="PRINTS" id="PR00786">
    <property type="entry name" value="NEPRILYSIN"/>
</dbReference>
<dbReference type="InterPro" id="IPR042089">
    <property type="entry name" value="Peptidase_M13_dom_2"/>
</dbReference>
<dbReference type="InterPro" id="IPR018497">
    <property type="entry name" value="Peptidase_M13_C"/>
</dbReference>